<protein>
    <recommendedName>
        <fullName evidence="2">SWIM-type domain-containing protein</fullName>
    </recommendedName>
</protein>
<name>A0AAD4XNR7_9MAGN</name>
<dbReference type="EMBL" id="JAJJMB010007553">
    <property type="protein sequence ID" value="KAI3929906.1"/>
    <property type="molecule type" value="Genomic_DNA"/>
</dbReference>
<keyword evidence="1" id="KW-0862">Zinc</keyword>
<keyword evidence="1" id="KW-0863">Zinc-finger</keyword>
<dbReference type="Pfam" id="PF04434">
    <property type="entry name" value="SWIM"/>
    <property type="match status" value="1"/>
</dbReference>
<accession>A0AAD4XNR7</accession>
<evidence type="ECO:0000259" key="2">
    <source>
        <dbReference type="PROSITE" id="PS50966"/>
    </source>
</evidence>
<evidence type="ECO:0000256" key="1">
    <source>
        <dbReference type="PROSITE-ProRule" id="PRU00325"/>
    </source>
</evidence>
<proteinExistence type="predicted"/>
<dbReference type="PROSITE" id="PS50966">
    <property type="entry name" value="ZF_SWIM"/>
    <property type="match status" value="1"/>
</dbReference>
<dbReference type="GO" id="GO:0008270">
    <property type="term" value="F:zinc ion binding"/>
    <property type="evidence" value="ECO:0007669"/>
    <property type="project" value="UniProtKB-KW"/>
</dbReference>
<keyword evidence="1" id="KW-0479">Metal-binding</keyword>
<dbReference type="Proteomes" id="UP001202328">
    <property type="component" value="Unassembled WGS sequence"/>
</dbReference>
<dbReference type="InterPro" id="IPR007527">
    <property type="entry name" value="Znf_SWIM"/>
</dbReference>
<sequence length="131" mass="14955">MSCTCGRWCVNGFPCSHAVQCILRYTTQTVYDYIDPAFITECYRNAYSHPVVPIPDVEKPNEVDESNKVVAPTVVKGPGRQKKKRYIPRSEKPRKKRMCGHCRKLTFHNKITCPDPPGEAPITAGRRYQLN</sequence>
<dbReference type="AlphaFoldDB" id="A0AAD4XNR7"/>
<feature type="domain" description="SWIM-type" evidence="2">
    <location>
        <begin position="1"/>
        <end position="26"/>
    </location>
</feature>
<organism evidence="3 4">
    <name type="scientific">Papaver atlanticum</name>
    <dbReference type="NCBI Taxonomy" id="357466"/>
    <lineage>
        <taxon>Eukaryota</taxon>
        <taxon>Viridiplantae</taxon>
        <taxon>Streptophyta</taxon>
        <taxon>Embryophyta</taxon>
        <taxon>Tracheophyta</taxon>
        <taxon>Spermatophyta</taxon>
        <taxon>Magnoliopsida</taxon>
        <taxon>Ranunculales</taxon>
        <taxon>Papaveraceae</taxon>
        <taxon>Papaveroideae</taxon>
        <taxon>Papaver</taxon>
    </lineage>
</organism>
<gene>
    <name evidence="3" type="ORF">MKW98_004060</name>
</gene>
<evidence type="ECO:0000313" key="3">
    <source>
        <dbReference type="EMBL" id="KAI3929906.1"/>
    </source>
</evidence>
<comment type="caution">
    <text evidence="3">The sequence shown here is derived from an EMBL/GenBank/DDBJ whole genome shotgun (WGS) entry which is preliminary data.</text>
</comment>
<evidence type="ECO:0000313" key="4">
    <source>
        <dbReference type="Proteomes" id="UP001202328"/>
    </source>
</evidence>
<reference evidence="3" key="1">
    <citation type="submission" date="2022-04" db="EMBL/GenBank/DDBJ databases">
        <title>A functionally conserved STORR gene fusion in Papaver species that diverged 16.8 million years ago.</title>
        <authorList>
            <person name="Catania T."/>
        </authorList>
    </citation>
    <scope>NUCLEOTIDE SEQUENCE</scope>
    <source>
        <strain evidence="3">S-188037</strain>
    </source>
</reference>
<keyword evidence="4" id="KW-1185">Reference proteome</keyword>